<sequence>MQGSSPRISVRRRPVLHDGPQRPEAPGAALQLGGLEEEPALVVRRQESRYLRGGDDPAGLRGGIPASIRPSLRIRSSHSARSARPRGIR</sequence>
<evidence type="ECO:0000313" key="2">
    <source>
        <dbReference type="EMBL" id="GAA2202161.1"/>
    </source>
</evidence>
<name>A0ABN3BZL9_9ACTN</name>
<protein>
    <submittedName>
        <fullName evidence="2">Uncharacterized protein</fullName>
    </submittedName>
</protein>
<comment type="caution">
    <text evidence="2">The sequence shown here is derived from an EMBL/GenBank/DDBJ whole genome shotgun (WGS) entry which is preliminary data.</text>
</comment>
<gene>
    <name evidence="2" type="ORF">GCM10009787_60030</name>
</gene>
<dbReference type="Proteomes" id="UP001501391">
    <property type="component" value="Unassembled WGS sequence"/>
</dbReference>
<feature type="region of interest" description="Disordered" evidence="1">
    <location>
        <begin position="1"/>
        <end position="28"/>
    </location>
</feature>
<proteinExistence type="predicted"/>
<dbReference type="EMBL" id="BAAAOQ010000022">
    <property type="protein sequence ID" value="GAA2202161.1"/>
    <property type="molecule type" value="Genomic_DNA"/>
</dbReference>
<reference evidence="2 3" key="1">
    <citation type="journal article" date="2019" name="Int. J. Syst. Evol. Microbiol.">
        <title>The Global Catalogue of Microorganisms (GCM) 10K type strain sequencing project: providing services to taxonomists for standard genome sequencing and annotation.</title>
        <authorList>
            <consortium name="The Broad Institute Genomics Platform"/>
            <consortium name="The Broad Institute Genome Sequencing Center for Infectious Disease"/>
            <person name="Wu L."/>
            <person name="Ma J."/>
        </authorList>
    </citation>
    <scope>NUCLEOTIDE SEQUENCE [LARGE SCALE GENOMIC DNA]</scope>
    <source>
        <strain evidence="2 3">JCM 14924</strain>
    </source>
</reference>
<feature type="region of interest" description="Disordered" evidence="1">
    <location>
        <begin position="48"/>
        <end position="89"/>
    </location>
</feature>
<organism evidence="2 3">
    <name type="scientific">Streptomyces bangladeshensis</name>
    <dbReference type="NCBI Taxonomy" id="295352"/>
    <lineage>
        <taxon>Bacteria</taxon>
        <taxon>Bacillati</taxon>
        <taxon>Actinomycetota</taxon>
        <taxon>Actinomycetes</taxon>
        <taxon>Kitasatosporales</taxon>
        <taxon>Streptomycetaceae</taxon>
        <taxon>Streptomyces</taxon>
    </lineage>
</organism>
<keyword evidence="3" id="KW-1185">Reference proteome</keyword>
<evidence type="ECO:0000313" key="3">
    <source>
        <dbReference type="Proteomes" id="UP001501391"/>
    </source>
</evidence>
<evidence type="ECO:0000256" key="1">
    <source>
        <dbReference type="SAM" id="MobiDB-lite"/>
    </source>
</evidence>
<feature type="compositionally biased region" description="Basic residues" evidence="1">
    <location>
        <begin position="75"/>
        <end position="89"/>
    </location>
</feature>
<accession>A0ABN3BZL9</accession>